<dbReference type="PANTHER" id="PTHR18964">
    <property type="entry name" value="ROK (REPRESSOR, ORF, KINASE) FAMILY"/>
    <property type="match status" value="1"/>
</dbReference>
<dbReference type="AlphaFoldDB" id="A0A4Q9HMB9"/>
<dbReference type="EMBL" id="SIXH01000417">
    <property type="protein sequence ID" value="TBO55927.1"/>
    <property type="molecule type" value="Genomic_DNA"/>
</dbReference>
<dbReference type="InterPro" id="IPR000600">
    <property type="entry name" value="ROK"/>
</dbReference>
<comment type="caution">
    <text evidence="2">The sequence shown here is derived from an EMBL/GenBank/DDBJ whole genome shotgun (WGS) entry which is preliminary data.</text>
</comment>
<evidence type="ECO:0000313" key="3">
    <source>
        <dbReference type="Proteomes" id="UP000292452"/>
    </source>
</evidence>
<dbReference type="Gene3D" id="3.30.420.40">
    <property type="match status" value="2"/>
</dbReference>
<dbReference type="Proteomes" id="UP000292452">
    <property type="component" value="Unassembled WGS sequence"/>
</dbReference>
<reference evidence="2 3" key="1">
    <citation type="submission" date="2019-02" db="EMBL/GenBank/DDBJ databases">
        <title>Draft Genome Sequence of Streptomyces sp. AM-2504, identified by 16S rRNA comparative analysis as a Streptomyces Kasugaensis strain.</title>
        <authorList>
            <person name="Napolioni V."/>
            <person name="Giuliodori A.M."/>
            <person name="Spurio R."/>
            <person name="Fabbretti A."/>
        </authorList>
    </citation>
    <scope>NUCLEOTIDE SEQUENCE [LARGE SCALE GENOMIC DNA]</scope>
    <source>
        <strain evidence="2 3">AM-2504</strain>
    </source>
</reference>
<dbReference type="InterPro" id="IPR043129">
    <property type="entry name" value="ATPase_NBD"/>
</dbReference>
<evidence type="ECO:0000313" key="2">
    <source>
        <dbReference type="EMBL" id="TBO55927.1"/>
    </source>
</evidence>
<gene>
    <name evidence="2" type="ORF">EYS09_30610</name>
</gene>
<evidence type="ECO:0000256" key="1">
    <source>
        <dbReference type="ARBA" id="ARBA00006479"/>
    </source>
</evidence>
<dbReference type="Gene3D" id="1.10.10.10">
    <property type="entry name" value="Winged helix-like DNA-binding domain superfamily/Winged helix DNA-binding domain"/>
    <property type="match status" value="1"/>
</dbReference>
<dbReference type="Pfam" id="PF00480">
    <property type="entry name" value="ROK"/>
    <property type="match status" value="1"/>
</dbReference>
<dbReference type="PANTHER" id="PTHR18964:SF149">
    <property type="entry name" value="BIFUNCTIONAL UDP-N-ACETYLGLUCOSAMINE 2-EPIMERASE_N-ACETYLMANNOSAMINE KINASE"/>
    <property type="match status" value="1"/>
</dbReference>
<keyword evidence="3" id="KW-1185">Reference proteome</keyword>
<name>A0A4Q9HMB9_STRKA</name>
<organism evidence="2 3">
    <name type="scientific">Streptomyces kasugaensis</name>
    <dbReference type="NCBI Taxonomy" id="1946"/>
    <lineage>
        <taxon>Bacteria</taxon>
        <taxon>Bacillati</taxon>
        <taxon>Actinomycetota</taxon>
        <taxon>Actinomycetes</taxon>
        <taxon>Kitasatosporales</taxon>
        <taxon>Streptomycetaceae</taxon>
        <taxon>Streptomyces</taxon>
    </lineage>
</organism>
<sequence length="392" mass="40065">MHNPPRVPSSASRLLTAVHRYGPLTRAAATEHAGLARSAAGQAVVQLETAGLIRSGEQRAIGAGRPSVVLAADPEGPLVVAVKAEPTALHAAAYGIGLRRDREVVRRIDLWGISPDRLVSAVLEVAGEVLQGQWQRCAGLGLAFPGMVDEAAGIAQISLVIDWREPAPMADLLRAVLPQGGPLTDELTVALVRDSTAVGIGEYGAASAGVLLAVAGERHGMGSALVGGADRARTLEIGHLCADPSGPRCTCGARGCLGLYIGGPELCAALGIAPPSTDSDAEVEEAVREALADPANAAAVQDLAGHLSRALTSVVNTVGPDEVVFTGLLGLLAAAAPEQIATGLRESVVARVRGTRYRLGRTPRAALAGTAELAFAGLLADPSKWRAASTAR</sequence>
<proteinExistence type="inferred from homology"/>
<dbReference type="InterPro" id="IPR036388">
    <property type="entry name" value="WH-like_DNA-bd_sf"/>
</dbReference>
<dbReference type="SUPFAM" id="SSF53067">
    <property type="entry name" value="Actin-like ATPase domain"/>
    <property type="match status" value="1"/>
</dbReference>
<protein>
    <submittedName>
        <fullName evidence="2">ROK family protein</fullName>
    </submittedName>
</protein>
<comment type="similarity">
    <text evidence="1">Belongs to the ROK (NagC/XylR) family.</text>
</comment>
<accession>A0A4Q9HMB9</accession>